<dbReference type="EMBL" id="VSSQ01006125">
    <property type="protein sequence ID" value="MPM31614.1"/>
    <property type="molecule type" value="Genomic_DNA"/>
</dbReference>
<protein>
    <submittedName>
        <fullName evidence="1">Uncharacterized protein</fullName>
    </submittedName>
</protein>
<evidence type="ECO:0000313" key="1">
    <source>
        <dbReference type="EMBL" id="MPM31614.1"/>
    </source>
</evidence>
<accession>A0A644Z085</accession>
<comment type="caution">
    <text evidence="1">The sequence shown here is derived from an EMBL/GenBank/DDBJ whole genome shotgun (WGS) entry which is preliminary data.</text>
</comment>
<gene>
    <name evidence="1" type="ORF">SDC9_78170</name>
</gene>
<dbReference type="AlphaFoldDB" id="A0A644Z085"/>
<sequence>MPGEGVHQRVDRPPKLQIPAKADGEVVQPSFFPVNGQKVGQGLGGVVVAAVSGVDNGDLRPLGGGKGRTLLGVAHGDNVRVTAHGADGVRHRFALCGGGGRRFGKAQHAAAKGQHGGFKAQPRAGGRLKKQRGKLFVGAEVLVFCGMVNNVLRRGD</sequence>
<name>A0A644Z085_9ZZZZ</name>
<organism evidence="1">
    <name type="scientific">bioreactor metagenome</name>
    <dbReference type="NCBI Taxonomy" id="1076179"/>
    <lineage>
        <taxon>unclassified sequences</taxon>
        <taxon>metagenomes</taxon>
        <taxon>ecological metagenomes</taxon>
    </lineage>
</organism>
<reference evidence="1" key="1">
    <citation type="submission" date="2019-08" db="EMBL/GenBank/DDBJ databases">
        <authorList>
            <person name="Kucharzyk K."/>
            <person name="Murdoch R.W."/>
            <person name="Higgins S."/>
            <person name="Loffler F."/>
        </authorList>
    </citation>
    <scope>NUCLEOTIDE SEQUENCE</scope>
</reference>
<proteinExistence type="predicted"/>